<feature type="region of interest" description="Disordered" evidence="1">
    <location>
        <begin position="548"/>
        <end position="585"/>
    </location>
</feature>
<sequence>MEGPQSQRRDINELLTRGFFTTARGKSPNPPNPQLPPRPSAYHHSHLSDNTQDEPRYERPRGRVRRQRGPKPTVEEEAVSLARESFATSKAPTYEPPLRGIIDQIPLILEADVTAGEAARLQVDPECKNLDAEKNDEKRFVFIPKAESSLNTSEEDFRRRKEAKRKETSQSHKSETKKRDDILDRGDIKEIRPQAPPLQRSRSRQDLPTLETKLSRETRIPPQFRRSASAFAVSPIDTDKTPKADASNAHASSNTNPGDYFLSPDAIRSPPSFSSSAPRYNSPGTFGDRINNTSTSERRPSSRSGTPSADKRSSGSFETSRQDKRSSGSYHIPLPRQESYERLRRPKQSSDEHAAPRMERRASGYSDRPSTGHSSRSNHSNHSRHYYSSSEDELVDSDDDRSRGRDYREPKIKKAFPTVDDYSRGNQSPSKSNRSSLDSKGRSKPGSRLVSPLPSPGPSPSHILRGDEYERSQTFPRETEKRRDTRPISPHSAVENHARKGLLNPFEAPSIPMSMPRTSGTPTPPNQSTPYPTNTSMPIPIPPMVNMYSQGDSPRNSMPRYNETKDATPRPPESKPYWQPPPFAPPIEKLERPMGVYRRQSEDIQRGSIPPLPTCPRMQHTRGRNDWLTLPNCPPFNICPQCFNNTIASTDFRNHFILAPQRPPDAAVRCDFGSSPWYRIAWLLTLKERRRDLKLFYGLAHIASTEPPCLGKQEGVRKWHSIIDHKTGSTIPNFDVCPNCVKSIEILLPPIRGVFVPKKQSSSNPSIRLCDLRFDSKRFVQYFDALEVTSDTAARYDEEPDTRSLVSMTRRLSQLEECEGSKDLFDRKWHIITQLPEFTVCEECFDEVVWPEMHHTIPKLFAQNRVRLPKASCQLYSERMRKVFRDACHEDDYKMLASRARERKSVEGAWKKDLKDLRERVGLGFESGALAREVERVEEEWRRWE</sequence>
<feature type="compositionally biased region" description="Acidic residues" evidence="1">
    <location>
        <begin position="390"/>
        <end position="399"/>
    </location>
</feature>
<dbReference type="AlphaFoldDB" id="S3CU58"/>
<evidence type="ECO:0000313" key="3">
    <source>
        <dbReference type="Proteomes" id="UP000016922"/>
    </source>
</evidence>
<organism evidence="2 3">
    <name type="scientific">Glarea lozoyensis (strain ATCC 20868 / MF5171)</name>
    <dbReference type="NCBI Taxonomy" id="1116229"/>
    <lineage>
        <taxon>Eukaryota</taxon>
        <taxon>Fungi</taxon>
        <taxon>Dikarya</taxon>
        <taxon>Ascomycota</taxon>
        <taxon>Pezizomycotina</taxon>
        <taxon>Leotiomycetes</taxon>
        <taxon>Helotiales</taxon>
        <taxon>Helotiaceae</taxon>
        <taxon>Glarea</taxon>
    </lineage>
</organism>
<dbReference type="RefSeq" id="XP_008084056.1">
    <property type="nucleotide sequence ID" value="XM_008085865.1"/>
</dbReference>
<keyword evidence="3" id="KW-1185">Reference proteome</keyword>
<name>S3CU58_GLAL2</name>
<dbReference type="GeneID" id="19460165"/>
<feature type="region of interest" description="Disordered" evidence="1">
    <location>
        <begin position="143"/>
        <end position="534"/>
    </location>
</feature>
<reference evidence="2 3" key="1">
    <citation type="journal article" date="2013" name="BMC Genomics">
        <title>Genomics-driven discovery of the pneumocandin biosynthetic gene cluster in the fungus Glarea lozoyensis.</title>
        <authorList>
            <person name="Chen L."/>
            <person name="Yue Q."/>
            <person name="Zhang X."/>
            <person name="Xiang M."/>
            <person name="Wang C."/>
            <person name="Li S."/>
            <person name="Che Y."/>
            <person name="Ortiz-Lopez F.J."/>
            <person name="Bills G.F."/>
            <person name="Liu X."/>
            <person name="An Z."/>
        </authorList>
    </citation>
    <scope>NUCLEOTIDE SEQUENCE [LARGE SCALE GENOMIC DNA]</scope>
    <source>
        <strain evidence="3">ATCC 20868 / MF5171</strain>
    </source>
</reference>
<dbReference type="STRING" id="1116229.S3CU58"/>
<dbReference type="OMA" id="GYQDWYT"/>
<dbReference type="Proteomes" id="UP000016922">
    <property type="component" value="Unassembled WGS sequence"/>
</dbReference>
<feature type="compositionally biased region" description="Basic and acidic residues" evidence="1">
    <location>
        <begin position="155"/>
        <end position="192"/>
    </location>
</feature>
<feature type="compositionally biased region" description="Pro residues" evidence="1">
    <location>
        <begin position="28"/>
        <end position="39"/>
    </location>
</feature>
<feature type="compositionally biased region" description="Polar residues" evidence="1">
    <location>
        <begin position="424"/>
        <end position="438"/>
    </location>
</feature>
<dbReference type="OrthoDB" id="10259785at2759"/>
<feature type="compositionally biased region" description="Basic and acidic residues" evidence="1">
    <location>
        <begin position="338"/>
        <end position="362"/>
    </location>
</feature>
<proteinExistence type="predicted"/>
<evidence type="ECO:0000313" key="2">
    <source>
        <dbReference type="EMBL" id="EPE29947.1"/>
    </source>
</evidence>
<gene>
    <name evidence="2" type="ORF">GLAREA_01107</name>
</gene>
<protein>
    <submittedName>
        <fullName evidence="2">Uncharacterized protein</fullName>
    </submittedName>
</protein>
<dbReference type="EMBL" id="KE145367">
    <property type="protein sequence ID" value="EPE29947.1"/>
    <property type="molecule type" value="Genomic_DNA"/>
</dbReference>
<dbReference type="KEGG" id="glz:GLAREA_01107"/>
<dbReference type="eggNOG" id="ENOG502SJTA">
    <property type="taxonomic scope" value="Eukaryota"/>
</dbReference>
<feature type="compositionally biased region" description="Basic and acidic residues" evidence="1">
    <location>
        <begin position="464"/>
        <end position="486"/>
    </location>
</feature>
<feature type="compositionally biased region" description="Basic and acidic residues" evidence="1">
    <location>
        <begin position="400"/>
        <end position="412"/>
    </location>
</feature>
<evidence type="ECO:0000256" key="1">
    <source>
        <dbReference type="SAM" id="MobiDB-lite"/>
    </source>
</evidence>
<feature type="compositionally biased region" description="Low complexity" evidence="1">
    <location>
        <begin position="269"/>
        <end position="278"/>
    </location>
</feature>
<accession>S3CU58</accession>
<dbReference type="HOGENOM" id="CLU_010037_0_0_1"/>
<feature type="region of interest" description="Disordered" evidence="1">
    <location>
        <begin position="1"/>
        <end position="97"/>
    </location>
</feature>